<feature type="region of interest" description="Disordered" evidence="7">
    <location>
        <begin position="1241"/>
        <end position="1278"/>
    </location>
</feature>
<dbReference type="Pfam" id="PF12371">
    <property type="entry name" value="TMEM131_like_N"/>
    <property type="match status" value="1"/>
</dbReference>
<evidence type="ECO:0000256" key="5">
    <source>
        <dbReference type="ARBA" id="ARBA00022989"/>
    </source>
</evidence>
<dbReference type="InterPro" id="IPR013783">
    <property type="entry name" value="Ig-like_fold"/>
</dbReference>
<protein>
    <submittedName>
        <fullName evidence="13">Transmembrane protein 131-like</fullName>
    </submittedName>
</protein>
<feature type="compositionally biased region" description="Low complexity" evidence="7">
    <location>
        <begin position="1242"/>
        <end position="1271"/>
    </location>
</feature>
<proteinExistence type="inferred from homology"/>
<feature type="compositionally biased region" description="Polar residues" evidence="7">
    <location>
        <begin position="898"/>
        <end position="918"/>
    </location>
</feature>
<dbReference type="Pfam" id="PF24498">
    <property type="entry name" value="Ig_TMEM131L_3"/>
    <property type="match status" value="1"/>
</dbReference>
<sequence>QTDSEEDVEEHPQEQSFSAKMPPNGKALHFHPSVLHFGMQLLGLPRAKILHAYNPSRDREVVVNSVFTATRQFHVSPAHSRVIPAMGRISFRVLFVPTEEGSIESSLFINTSSHGVLSCQVFGTGTLTSSPEEPRVQLANAYLLLPHIQNIQASHTLAETMNASLLRVHLECSLPNDTYQQVKSCCFMSDDPMLLEMSLTVRMENAQQDFVEHRQYLLENLFVVYVAMEKTKTSGDFSVDVYVMHSGNSLVHIQEIRQLSQKDTSPVEFEPVLLSSSSANFTKVASISCKAASCDSESPYADKKKHNLLEGTTTLKACLSCPVMEGYFDVDPSAALFHIEPHHNTSGFWSIWFTNNFDFSIELNEVFIARETKKTLKILNFAKPLTLPPGCWNVFSLKLSVKDTVTNVLSSICLATNVGVMFEIPLQIYSTVSKQGDLHFEAIAHCDLQCYLGKSDSANLLWQKSLSLDRSAWDVDSELASELYERWQKIRRGEACRRSILASARFIHQKKPEEESFAFFLPRLTTEPGLTLNFSATAVKSSMVKYFVLRNPSSFPVTLQLLPLSYYPDPQASLSLLNKWFGINVQAINFTTTEFRLMDECAQRNAHQEDLINKKCSSELLRLSLQPLETRKVGVIFTPVDYKRVASLILIRNNLTVLDVVNVEGFGAKELLKVGGRLPGAGGSLRFKVPEATLMDCRRQLKDSKQILSITKNFKVENIGPLPITISSMKINGYSCQGYGFEVLDCQEFFLAQNSSREISIVFTPDFTSSWVIRELTLVTAADLEFHFTLNVTLPHHLLPLCADVVPGPSWEESFWRLTVLFVSLSLLGVILIAFQQAQYILAEFMKSRQRPNPSSSPQQNSNSVDVISSDSYKGSCKTFMDSYSSSDKGKGKGFLSVGTSSSRSQNAAKRSPATYSHSQKKHKCSVYFSKQKPNTAAGSAIATTDEKQNQIAENQISAPKEDICTDAVSENWVTLKYANGINVNKNLTLPENFLGKEESALKNTVLIKNTSSECDLKEDLQTCMFPKETNLKTSENLVELKEQEFCPVKMSKKLPESHLSRNSPQQQPELQEISRKNSGNSLQVPLRNETENCETLKKQINLKPSMEKKINKGPKEETPCCAKEEITSSEQEDAYRKKKPQEKKEGNVPNMNWNRNRTSRKNKKKNVNISTRVPEQSELKHMCSEYERPDLRANIGIRAWCPQSNGENCKADQKAGSLSIQGETESFYQRSKKKCLEKFCSDSSSDCGSSSGSVRASRGSWGSWSSTSSSDGDKKPMITARHYLPSRENISQNDFPSETPITLNLSHNICNTRDMNSIPQYPETLCPNFTDIAADPDKNKGLYPTGDLWPAQPVCLTNSLNYNLENNIPCMIQETPSVHNRQVIFIDWNAACDSQFSNMYCPLEMNEYGAFPEENMNYPSGFPGTAAVQNTAFIDQNCPSTWNAPTNMPPTWEPASYVNSTPYLSSTRSLSPMSGLFGSIWAPQSDIYENCCPVSATTQHSTHVENQAVMCKQEYYPRFNPFRAYMNLDIWTTAANRNANFPLSRDSGYCGNV</sequence>
<evidence type="ECO:0000259" key="9">
    <source>
        <dbReference type="Pfam" id="PF19532"/>
    </source>
</evidence>
<evidence type="ECO:0000256" key="3">
    <source>
        <dbReference type="ARBA" id="ARBA00022692"/>
    </source>
</evidence>
<keyword evidence="3 13" id="KW-0812">Transmembrane</keyword>
<feature type="region of interest" description="Disordered" evidence="7">
    <location>
        <begin position="1"/>
        <end position="24"/>
    </location>
</feature>
<dbReference type="EMBL" id="KK616114">
    <property type="protein sequence ID" value="KFV48693.1"/>
    <property type="molecule type" value="Genomic_DNA"/>
</dbReference>
<feature type="non-terminal residue" evidence="13">
    <location>
        <position position="1554"/>
    </location>
</feature>
<feature type="compositionally biased region" description="Basic residues" evidence="7">
    <location>
        <begin position="1158"/>
        <end position="1167"/>
    </location>
</feature>
<dbReference type="InterPro" id="IPR045695">
    <property type="entry name" value="TMEM131-like_Ig_dom2"/>
</dbReference>
<accession>A0A093H1Y8</accession>
<feature type="compositionally biased region" description="Basic and acidic residues" evidence="7">
    <location>
        <begin position="1089"/>
        <end position="1098"/>
    </location>
</feature>
<evidence type="ECO:0000259" key="12">
    <source>
        <dbReference type="Pfam" id="PF24501"/>
    </source>
</evidence>
<feature type="domain" description="TMEM131L fourth Ig-like" evidence="11">
    <location>
        <begin position="532"/>
        <end position="668"/>
    </location>
</feature>
<dbReference type="GO" id="GO:0090090">
    <property type="term" value="P:negative regulation of canonical Wnt signaling pathway"/>
    <property type="evidence" value="ECO:0007669"/>
    <property type="project" value="TreeGrafter"/>
</dbReference>
<comment type="subcellular location">
    <subcellularLocation>
        <location evidence="1">Membrane</location>
        <topology evidence="1">Single-pass type I membrane protein</topology>
    </subcellularLocation>
</comment>
<feature type="domain" description="Transmembrane protein 131-like N-terminal" evidence="8">
    <location>
        <begin position="28"/>
        <end position="111"/>
    </location>
</feature>
<feature type="domain" description="TMEM131L fifth Ig-like" evidence="12">
    <location>
        <begin position="718"/>
        <end position="782"/>
    </location>
</feature>
<evidence type="ECO:0000256" key="6">
    <source>
        <dbReference type="ARBA" id="ARBA00023136"/>
    </source>
</evidence>
<feature type="non-terminal residue" evidence="13">
    <location>
        <position position="1"/>
    </location>
</feature>
<keyword evidence="14" id="KW-1185">Reference proteome</keyword>
<dbReference type="InterPro" id="IPR055435">
    <property type="entry name" value="Ig_TMEM131L_3"/>
</dbReference>
<evidence type="ECO:0000259" key="11">
    <source>
        <dbReference type="Pfam" id="PF24499"/>
    </source>
</evidence>
<evidence type="ECO:0000256" key="1">
    <source>
        <dbReference type="ARBA" id="ARBA00004479"/>
    </source>
</evidence>
<evidence type="ECO:0000259" key="10">
    <source>
        <dbReference type="Pfam" id="PF24498"/>
    </source>
</evidence>
<dbReference type="PANTHER" id="PTHR22050:SF2">
    <property type="entry name" value="TRANSMEMBRANE PROTEIN 131-LIKE"/>
    <property type="match status" value="1"/>
</dbReference>
<keyword evidence="4" id="KW-0732">Signal</keyword>
<dbReference type="Gene3D" id="2.60.40.10">
    <property type="entry name" value="Immunoglobulins"/>
    <property type="match status" value="1"/>
</dbReference>
<feature type="compositionally biased region" description="Polar residues" evidence="7">
    <location>
        <begin position="1061"/>
        <end position="1070"/>
    </location>
</feature>
<dbReference type="Proteomes" id="UP000054313">
    <property type="component" value="Unassembled WGS sequence"/>
</dbReference>
<dbReference type="InterPro" id="IPR022113">
    <property type="entry name" value="TMEM131L_N"/>
</dbReference>
<evidence type="ECO:0000256" key="2">
    <source>
        <dbReference type="ARBA" id="ARBA00006682"/>
    </source>
</evidence>
<dbReference type="Pfam" id="PF24499">
    <property type="entry name" value="Ig_TMEM131L_4"/>
    <property type="match status" value="1"/>
</dbReference>
<evidence type="ECO:0000259" key="8">
    <source>
        <dbReference type="Pfam" id="PF12371"/>
    </source>
</evidence>
<dbReference type="PANTHER" id="PTHR22050">
    <property type="entry name" value="RW1 PROTEIN HOMOLOG"/>
    <property type="match status" value="1"/>
</dbReference>
<name>A0A093H1Y8_GAVST</name>
<dbReference type="InterPro" id="IPR055437">
    <property type="entry name" value="TMEM131L_Ig_5"/>
</dbReference>
<feature type="region of interest" description="Disordered" evidence="7">
    <location>
        <begin position="883"/>
        <end position="919"/>
    </location>
</feature>
<reference evidence="13 14" key="1">
    <citation type="submission" date="2014-04" db="EMBL/GenBank/DDBJ databases">
        <title>Genome evolution of avian class.</title>
        <authorList>
            <person name="Zhang G."/>
            <person name="Li C."/>
        </authorList>
    </citation>
    <scope>NUCLEOTIDE SEQUENCE [LARGE SCALE GENOMIC DNA]</scope>
    <source>
        <strain evidence="13">BGI_N328</strain>
    </source>
</reference>
<dbReference type="InterPro" id="IPR039877">
    <property type="entry name" value="TMEM131-like"/>
</dbReference>
<keyword evidence="6" id="KW-0472">Membrane</keyword>
<gene>
    <name evidence="13" type="ORF">N328_09125</name>
</gene>
<dbReference type="Pfam" id="PF24501">
    <property type="entry name" value="Ig_TMEM131L_5"/>
    <property type="match status" value="1"/>
</dbReference>
<evidence type="ECO:0000256" key="4">
    <source>
        <dbReference type="ARBA" id="ARBA00022729"/>
    </source>
</evidence>
<feature type="domain" description="TMEM131L third Ig-like" evidence="10">
    <location>
        <begin position="331"/>
        <end position="430"/>
    </location>
</feature>
<organism evidence="13 14">
    <name type="scientific">Gavia stellata</name>
    <name type="common">Red-throated diver</name>
    <name type="synonym">Colymbus stellatus</name>
    <dbReference type="NCBI Taxonomy" id="37040"/>
    <lineage>
        <taxon>Eukaryota</taxon>
        <taxon>Metazoa</taxon>
        <taxon>Chordata</taxon>
        <taxon>Craniata</taxon>
        <taxon>Vertebrata</taxon>
        <taxon>Euteleostomi</taxon>
        <taxon>Archelosauria</taxon>
        <taxon>Archosauria</taxon>
        <taxon>Dinosauria</taxon>
        <taxon>Saurischia</taxon>
        <taxon>Theropoda</taxon>
        <taxon>Coelurosauria</taxon>
        <taxon>Aves</taxon>
        <taxon>Neognathae</taxon>
        <taxon>Neoaves</taxon>
        <taxon>Aequornithes</taxon>
        <taxon>Gaviiformes</taxon>
        <taxon>Gaviidae</taxon>
        <taxon>Gavia</taxon>
    </lineage>
</organism>
<comment type="similarity">
    <text evidence="2">Belongs to the TMEM131 family.</text>
</comment>
<dbReference type="GO" id="GO:0005886">
    <property type="term" value="C:plasma membrane"/>
    <property type="evidence" value="ECO:0007669"/>
    <property type="project" value="TreeGrafter"/>
</dbReference>
<dbReference type="InterPro" id="IPR055436">
    <property type="entry name" value="Ig_TMEM131L_4"/>
</dbReference>
<feature type="domain" description="Transmembrane protein 131-like second Ig-like" evidence="9">
    <location>
        <begin position="137"/>
        <end position="291"/>
    </location>
</feature>
<feature type="region of interest" description="Disordered" evidence="7">
    <location>
        <begin position="1053"/>
        <end position="1168"/>
    </location>
</feature>
<evidence type="ECO:0000313" key="13">
    <source>
        <dbReference type="EMBL" id="KFV48693.1"/>
    </source>
</evidence>
<evidence type="ECO:0000313" key="14">
    <source>
        <dbReference type="Proteomes" id="UP000054313"/>
    </source>
</evidence>
<keyword evidence="5" id="KW-1133">Transmembrane helix</keyword>
<feature type="compositionally biased region" description="Basic and acidic residues" evidence="7">
    <location>
        <begin position="1106"/>
        <end position="1127"/>
    </location>
</feature>
<evidence type="ECO:0000256" key="7">
    <source>
        <dbReference type="SAM" id="MobiDB-lite"/>
    </source>
</evidence>
<dbReference type="Pfam" id="PF19532">
    <property type="entry name" value="Ig_TMEM131L_2nd"/>
    <property type="match status" value="1"/>
</dbReference>